<evidence type="ECO:0000313" key="3">
    <source>
        <dbReference type="Proteomes" id="UP000186292"/>
    </source>
</evidence>
<evidence type="ECO:0000313" key="2">
    <source>
        <dbReference type="EMBL" id="SIS55360.1"/>
    </source>
</evidence>
<name>A0A1N7K197_9CORY</name>
<dbReference type="EMBL" id="FTOF01000013">
    <property type="protein sequence ID" value="SIS55360.1"/>
    <property type="molecule type" value="Genomic_DNA"/>
</dbReference>
<dbReference type="Proteomes" id="UP000186292">
    <property type="component" value="Unassembled WGS sequence"/>
</dbReference>
<proteinExistence type="predicted"/>
<feature type="compositionally biased region" description="Low complexity" evidence="1">
    <location>
        <begin position="123"/>
        <end position="156"/>
    </location>
</feature>
<feature type="region of interest" description="Disordered" evidence="1">
    <location>
        <begin position="41"/>
        <end position="275"/>
    </location>
</feature>
<feature type="compositionally biased region" description="Polar residues" evidence="1">
    <location>
        <begin position="259"/>
        <end position="275"/>
    </location>
</feature>
<reference evidence="3" key="1">
    <citation type="submission" date="2017-01" db="EMBL/GenBank/DDBJ databases">
        <authorList>
            <person name="Varghese N."/>
            <person name="Submissions S."/>
        </authorList>
    </citation>
    <scope>NUCLEOTIDE SEQUENCE [LARGE SCALE GENOMIC DNA]</scope>
    <source>
        <strain evidence="3">DSM 44531</strain>
    </source>
</reference>
<gene>
    <name evidence="2" type="ORF">SAMN05444817_11316</name>
</gene>
<evidence type="ECO:0000256" key="1">
    <source>
        <dbReference type="SAM" id="MobiDB-lite"/>
    </source>
</evidence>
<feature type="compositionally biased region" description="Low complexity" evidence="1">
    <location>
        <begin position="165"/>
        <end position="185"/>
    </location>
</feature>
<organism evidence="2 3">
    <name type="scientific">Corynebacterium appendicis CIP 107643</name>
    <dbReference type="NCBI Taxonomy" id="1161099"/>
    <lineage>
        <taxon>Bacteria</taxon>
        <taxon>Bacillati</taxon>
        <taxon>Actinomycetota</taxon>
        <taxon>Actinomycetes</taxon>
        <taxon>Mycobacteriales</taxon>
        <taxon>Corynebacteriaceae</taxon>
        <taxon>Corynebacterium</taxon>
    </lineage>
</organism>
<protein>
    <submittedName>
        <fullName evidence="2">Uncharacterized protein</fullName>
    </submittedName>
</protein>
<keyword evidence="3" id="KW-1185">Reference proteome</keyword>
<dbReference type="AlphaFoldDB" id="A0A1N7K197"/>
<feature type="compositionally biased region" description="Low complexity" evidence="1">
    <location>
        <begin position="204"/>
        <end position="214"/>
    </location>
</feature>
<sequence length="275" mass="27927">MELTNRRFAIFLASGLTLAVVVGLLVWKVSDAGVSLNSQETELAGQPVAAADASSEQQTEEEPSPATDITPNEHDEGDENTDMGGADNVGSNSGAGGVNDPLAPPNANLGGGRGGSVETSYYRPTNAVPAPTTPQQQNPQQPTTARTTAPQQTQQPGGASPSTQPGESPNPSTTTPGGPTTVVPEEPGEPQRPVPGVEEGGRLPENNPNQPEPQTAGEDIASDAAEKAINAGKSAAGALGITSDNEEGAPKKRPEDPFSASTRVQQAPADTNGAE</sequence>
<dbReference type="OrthoDB" id="9888732at2"/>
<dbReference type="RefSeq" id="WP_076599796.1">
    <property type="nucleotide sequence ID" value="NZ_CP046976.1"/>
</dbReference>
<accession>A0A1N7K197</accession>